<keyword evidence="5 8" id="KW-1133">Transmembrane helix</keyword>
<feature type="transmembrane region" description="Helical" evidence="8">
    <location>
        <begin position="173"/>
        <end position="194"/>
    </location>
</feature>
<dbReference type="InterPro" id="IPR005829">
    <property type="entry name" value="Sugar_transporter_CS"/>
</dbReference>
<feature type="transmembrane region" description="Helical" evidence="8">
    <location>
        <begin position="336"/>
        <end position="354"/>
    </location>
</feature>
<dbReference type="NCBIfam" id="TIGR00879">
    <property type="entry name" value="SP"/>
    <property type="match status" value="1"/>
</dbReference>
<dbReference type="InterPro" id="IPR005828">
    <property type="entry name" value="MFS_sugar_transport-like"/>
</dbReference>
<accession>A0A166T3X6</accession>
<dbReference type="Proteomes" id="UP000076552">
    <property type="component" value="Unassembled WGS sequence"/>
</dbReference>
<dbReference type="PANTHER" id="PTHR48022">
    <property type="entry name" value="PLASTIDIC GLUCOSE TRANSPORTER 4"/>
    <property type="match status" value="1"/>
</dbReference>
<evidence type="ECO:0000256" key="8">
    <source>
        <dbReference type="SAM" id="Phobius"/>
    </source>
</evidence>
<dbReference type="Gene3D" id="1.20.1250.20">
    <property type="entry name" value="MFS general substrate transporter like domains"/>
    <property type="match status" value="1"/>
</dbReference>
<feature type="transmembrane region" description="Helical" evidence="8">
    <location>
        <begin position="396"/>
        <end position="415"/>
    </location>
</feature>
<evidence type="ECO:0000259" key="9">
    <source>
        <dbReference type="PROSITE" id="PS50850"/>
    </source>
</evidence>
<evidence type="ECO:0000313" key="11">
    <source>
        <dbReference type="Proteomes" id="UP000076552"/>
    </source>
</evidence>
<dbReference type="SUPFAM" id="SSF103473">
    <property type="entry name" value="MFS general substrate transporter"/>
    <property type="match status" value="1"/>
</dbReference>
<evidence type="ECO:0000256" key="2">
    <source>
        <dbReference type="ARBA" id="ARBA00010992"/>
    </source>
</evidence>
<evidence type="ECO:0000256" key="5">
    <source>
        <dbReference type="ARBA" id="ARBA00022989"/>
    </source>
</evidence>
<comment type="subcellular location">
    <subcellularLocation>
        <location evidence="1">Membrane</location>
        <topology evidence="1">Multi-pass membrane protein</topology>
    </subcellularLocation>
</comment>
<dbReference type="GO" id="GO:0016020">
    <property type="term" value="C:membrane"/>
    <property type="evidence" value="ECO:0007669"/>
    <property type="project" value="UniProtKB-SubCell"/>
</dbReference>
<dbReference type="PROSITE" id="PS50850">
    <property type="entry name" value="MFS"/>
    <property type="match status" value="1"/>
</dbReference>
<dbReference type="PROSITE" id="PS00216">
    <property type="entry name" value="SUGAR_TRANSPORT_1"/>
    <property type="match status" value="1"/>
</dbReference>
<evidence type="ECO:0000256" key="7">
    <source>
        <dbReference type="RuleBase" id="RU003346"/>
    </source>
</evidence>
<feature type="transmembrane region" description="Helical" evidence="8">
    <location>
        <begin position="142"/>
        <end position="164"/>
    </location>
</feature>
<protein>
    <submittedName>
        <fullName evidence="10">Lactose permease</fullName>
    </submittedName>
</protein>
<evidence type="ECO:0000256" key="1">
    <source>
        <dbReference type="ARBA" id="ARBA00004141"/>
    </source>
</evidence>
<feature type="transmembrane region" description="Helical" evidence="8">
    <location>
        <begin position="38"/>
        <end position="57"/>
    </location>
</feature>
<dbReference type="PRINTS" id="PR00171">
    <property type="entry name" value="SUGRTRNSPORT"/>
</dbReference>
<dbReference type="EMBL" id="LFIV01000070">
    <property type="protein sequence ID" value="KZL71548.1"/>
    <property type="molecule type" value="Genomic_DNA"/>
</dbReference>
<dbReference type="AlphaFoldDB" id="A0A166T3X6"/>
<gene>
    <name evidence="10" type="ORF">CT0861_05011</name>
</gene>
<keyword evidence="3 7" id="KW-0813">Transport</keyword>
<dbReference type="PANTHER" id="PTHR48022:SF3">
    <property type="entry name" value="HEXOSE TRANSPORTER PROTEIN (AFU_ORTHOLOGUE AFUA_8G04480)-RELATED"/>
    <property type="match status" value="1"/>
</dbReference>
<feature type="transmembrane region" description="Helical" evidence="8">
    <location>
        <begin position="366"/>
        <end position="384"/>
    </location>
</feature>
<dbReference type="GO" id="GO:0005351">
    <property type="term" value="F:carbohydrate:proton symporter activity"/>
    <property type="evidence" value="ECO:0007669"/>
    <property type="project" value="TreeGrafter"/>
</dbReference>
<dbReference type="FunFam" id="1.20.1250.20:FF:000117">
    <property type="entry name" value="MFS hexose transporter"/>
    <property type="match status" value="1"/>
</dbReference>
<name>A0A166T3X6_9PEZI</name>
<feature type="transmembrane region" description="Helical" evidence="8">
    <location>
        <begin position="463"/>
        <end position="484"/>
    </location>
</feature>
<dbReference type="InterPro" id="IPR036259">
    <property type="entry name" value="MFS_trans_sf"/>
</dbReference>
<proteinExistence type="inferred from homology"/>
<feature type="transmembrane region" description="Helical" evidence="8">
    <location>
        <begin position="206"/>
        <end position="229"/>
    </location>
</feature>
<evidence type="ECO:0000256" key="3">
    <source>
        <dbReference type="ARBA" id="ARBA00022448"/>
    </source>
</evidence>
<dbReference type="InterPro" id="IPR020846">
    <property type="entry name" value="MFS_dom"/>
</dbReference>
<feature type="transmembrane region" description="Helical" evidence="8">
    <location>
        <begin position="88"/>
        <end position="105"/>
    </location>
</feature>
<evidence type="ECO:0000256" key="4">
    <source>
        <dbReference type="ARBA" id="ARBA00022692"/>
    </source>
</evidence>
<dbReference type="OrthoDB" id="6133115at2759"/>
<reference evidence="10 11" key="1">
    <citation type="submission" date="2015-06" db="EMBL/GenBank/DDBJ databases">
        <title>Survival trade-offs in plant roots during colonization by closely related pathogenic and mutualistic fungi.</title>
        <authorList>
            <person name="Hacquard S."/>
            <person name="Kracher B."/>
            <person name="Hiruma K."/>
            <person name="Weinman A."/>
            <person name="Muench P."/>
            <person name="Garrido Oter R."/>
            <person name="Ver Loren van Themaat E."/>
            <person name="Dallerey J.-F."/>
            <person name="Damm U."/>
            <person name="Henrissat B."/>
            <person name="Lespinet O."/>
            <person name="Thon M."/>
            <person name="Kemen E."/>
            <person name="McHardy A.C."/>
            <person name="Schulze-Lefert P."/>
            <person name="O'Connell R.J."/>
        </authorList>
    </citation>
    <scope>NUCLEOTIDE SEQUENCE [LARGE SCALE GENOMIC DNA]</scope>
    <source>
        <strain evidence="10 11">0861</strain>
    </source>
</reference>
<feature type="domain" description="Major facilitator superfamily (MFS) profile" evidence="9">
    <location>
        <begin position="44"/>
        <end position="488"/>
    </location>
</feature>
<sequence>MGFPKLNPTKKTAAQAVGSDLLAVLPENPAPWYRTKHLLLLNLTLLVPMLSSASVGFDGAMMNGLQTLGQWRGYFGNPSAPVLGTMNAVYPIGKIMGLFPTTYLADKYGRKVPMWVGFFFLLVGAALQGASTSLPMFIISRWLLGAATAFIAQPAPILVTELAYPTMRGKMSALYNTFFLTYGRQFLGAILAAWSTYATFRLPSTWSWRIPSILQGALPAVQFVFFYFVPESPRWLVAHGRTEQAKEVFIRYHAGGDASSALVDYEIKEIEENVRLETEARESSYLDLVKTAPNRRRTLIACIVGIGAQWSGSNPVSYFLTLVLNTVGITKTKDQALINGLLQLFNWVAAVFAGAMMVDRIGRRKLFLTSTGGMLVCYIVWTILTSVFSNTKDERAGYAVVAFIFVYYFFYDIAWSPLLMSYPVEIFPYTQRGRGLTVTLGSTFISLIIGQFCNPIGLANLGWKYYIVFCVILAILLLSIWLLFPETKGRTLEQIAEVFDGKNHTLGAGGIGKEQADDDFVEVENIADRKV</sequence>
<dbReference type="InterPro" id="IPR050360">
    <property type="entry name" value="MFS_Sugar_Transporters"/>
</dbReference>
<keyword evidence="6 8" id="KW-0472">Membrane</keyword>
<organism evidence="10 11">
    <name type="scientific">Colletotrichum tofieldiae</name>
    <dbReference type="NCBI Taxonomy" id="708197"/>
    <lineage>
        <taxon>Eukaryota</taxon>
        <taxon>Fungi</taxon>
        <taxon>Dikarya</taxon>
        <taxon>Ascomycota</taxon>
        <taxon>Pezizomycotina</taxon>
        <taxon>Sordariomycetes</taxon>
        <taxon>Hypocreomycetidae</taxon>
        <taxon>Glomerellales</taxon>
        <taxon>Glomerellaceae</taxon>
        <taxon>Colletotrichum</taxon>
        <taxon>Colletotrichum spaethianum species complex</taxon>
    </lineage>
</organism>
<evidence type="ECO:0000256" key="6">
    <source>
        <dbReference type="ARBA" id="ARBA00023136"/>
    </source>
</evidence>
<keyword evidence="4 8" id="KW-0812">Transmembrane</keyword>
<feature type="transmembrane region" description="Helical" evidence="8">
    <location>
        <begin position="436"/>
        <end position="457"/>
    </location>
</feature>
<evidence type="ECO:0000313" key="10">
    <source>
        <dbReference type="EMBL" id="KZL71548.1"/>
    </source>
</evidence>
<comment type="similarity">
    <text evidence="2 7">Belongs to the major facilitator superfamily. Sugar transporter (TC 2.A.1.1) family.</text>
</comment>
<comment type="caution">
    <text evidence="10">The sequence shown here is derived from an EMBL/GenBank/DDBJ whole genome shotgun (WGS) entry which is preliminary data.</text>
</comment>
<dbReference type="Pfam" id="PF00083">
    <property type="entry name" value="Sugar_tr"/>
    <property type="match status" value="1"/>
</dbReference>
<dbReference type="InterPro" id="IPR003663">
    <property type="entry name" value="Sugar/inositol_transpt"/>
</dbReference>
<feature type="transmembrane region" description="Helical" evidence="8">
    <location>
        <begin position="112"/>
        <end position="130"/>
    </location>
</feature>
<keyword evidence="11" id="KW-1185">Reference proteome</keyword>